<dbReference type="PRINTS" id="PR01404">
    <property type="entry name" value="NPPPHYDRLASE"/>
</dbReference>
<dbReference type="SUPFAM" id="SSF55811">
    <property type="entry name" value="Nudix"/>
    <property type="match status" value="1"/>
</dbReference>
<dbReference type="RefSeq" id="WP_047761520.1">
    <property type="nucleotide sequence ID" value="NZ_CP091510.1"/>
</dbReference>
<feature type="binding site" evidence="2">
    <location>
        <position position="9"/>
    </location>
    <ligand>
        <name>substrate</name>
    </ligand>
</feature>
<dbReference type="PROSITE" id="PS00893">
    <property type="entry name" value="NUDIX_BOX"/>
    <property type="match status" value="1"/>
</dbReference>
<feature type="binding site" evidence="2">
    <location>
        <position position="41"/>
    </location>
    <ligand>
        <name>substrate</name>
    </ligand>
</feature>
<keyword evidence="6" id="KW-1185">Reference proteome</keyword>
<evidence type="ECO:0000313" key="5">
    <source>
        <dbReference type="EMBL" id="KLT72389.1"/>
    </source>
</evidence>
<dbReference type="PATRIC" id="fig|1470200.3.peg.585"/>
<comment type="caution">
    <text evidence="5">The sequence shown here is derived from an EMBL/GenBank/DDBJ whole genome shotgun (WGS) entry which is preliminary data.</text>
</comment>
<dbReference type="Gene3D" id="3.90.79.10">
    <property type="entry name" value="Nucleoside Triphosphate Pyrophosphohydrolase"/>
    <property type="match status" value="1"/>
</dbReference>
<sequence>MNKTAKPLKQPISVLVVLHNEQGEILLLERADNPGFWQSVTGSIEPGETLADTVCREVMEETGIVLEKSGLLNWHQQQEYEIFAHWRHRYPPGVTHNTEHVFSACIPTDTAIRLSAEHTRYQWLAISEAAKLVFSPSNREAILDLPSKYQSC</sequence>
<gene>
    <name evidence="5" type="ORF">PL75_08310</name>
</gene>
<organism evidence="5 6">
    <name type="scientific">Neisseria arctica</name>
    <dbReference type="NCBI Taxonomy" id="1470200"/>
    <lineage>
        <taxon>Bacteria</taxon>
        <taxon>Pseudomonadati</taxon>
        <taxon>Pseudomonadota</taxon>
        <taxon>Betaproteobacteria</taxon>
        <taxon>Neisseriales</taxon>
        <taxon>Neisseriaceae</taxon>
        <taxon>Neisseria</taxon>
    </lineage>
</organism>
<dbReference type="AlphaFoldDB" id="A0A0J0YQJ1"/>
<dbReference type="GO" id="GO:0046656">
    <property type="term" value="P:folic acid biosynthetic process"/>
    <property type="evidence" value="ECO:0007669"/>
    <property type="project" value="InterPro"/>
</dbReference>
<feature type="binding site" evidence="3">
    <location>
        <position position="61"/>
    </location>
    <ligand>
        <name>Mg(2+)</name>
        <dbReference type="ChEBI" id="CHEBI:18420"/>
    </ligand>
</feature>
<comment type="cofactor">
    <cofactor evidence="3">
        <name>Mg(2+)</name>
        <dbReference type="ChEBI" id="CHEBI:18420"/>
    </cofactor>
    <text evidence="3">Binds 1 Mg(2+) ion per subunit.</text>
</comment>
<reference evidence="5 6" key="1">
    <citation type="submission" date="2014-11" db="EMBL/GenBank/DDBJ databases">
        <title>Genome of a novel goose pathogen.</title>
        <authorList>
            <person name="Hansen C.M."/>
            <person name="Hueffer K."/>
            <person name="Choi S.C."/>
        </authorList>
    </citation>
    <scope>NUCLEOTIDE SEQUENCE [LARGE SCALE GENOMIC DNA]</scope>
    <source>
        <strain evidence="5 6">KH1503</strain>
    </source>
</reference>
<dbReference type="InterPro" id="IPR003564">
    <property type="entry name" value="DHNTPase"/>
</dbReference>
<accession>A0A0J0YQJ1</accession>
<proteinExistence type="predicted"/>
<dbReference type="GO" id="GO:0008828">
    <property type="term" value="F:dATP diphosphatase activity"/>
    <property type="evidence" value="ECO:0007669"/>
    <property type="project" value="InterPro"/>
</dbReference>
<dbReference type="PANTHER" id="PTHR43736">
    <property type="entry name" value="ADP-RIBOSE PYROPHOSPHATASE"/>
    <property type="match status" value="1"/>
</dbReference>
<dbReference type="NCBIfam" id="NF006961">
    <property type="entry name" value="PRK09438.1"/>
    <property type="match status" value="1"/>
</dbReference>
<dbReference type="Pfam" id="PF00293">
    <property type="entry name" value="NUDIX"/>
    <property type="match status" value="1"/>
</dbReference>
<dbReference type="InterPro" id="IPR000086">
    <property type="entry name" value="NUDIX_hydrolase_dom"/>
</dbReference>
<protein>
    <submittedName>
        <fullName evidence="5">Dihydroneopterin triphosphate pyrophosphatase</fullName>
    </submittedName>
</protein>
<feature type="binding site" evidence="2">
    <location>
        <position position="30"/>
    </location>
    <ligand>
        <name>substrate</name>
    </ligand>
</feature>
<feature type="binding site" evidence="3">
    <location>
        <position position="57"/>
    </location>
    <ligand>
        <name>Mg(2+)</name>
        <dbReference type="ChEBI" id="CHEBI:18420"/>
    </ligand>
</feature>
<keyword evidence="3" id="KW-0460">Magnesium</keyword>
<keyword evidence="1" id="KW-0378">Hydrolase</keyword>
<dbReference type="InterPro" id="IPR015797">
    <property type="entry name" value="NUDIX_hydrolase-like_dom_sf"/>
</dbReference>
<dbReference type="InterPro" id="IPR020084">
    <property type="entry name" value="NUDIX_hydrolase_CS"/>
</dbReference>
<dbReference type="PANTHER" id="PTHR43736:SF1">
    <property type="entry name" value="DIHYDRONEOPTERIN TRIPHOSPHATE DIPHOSPHATASE"/>
    <property type="match status" value="1"/>
</dbReference>
<feature type="binding site" evidence="2">
    <location>
        <position position="135"/>
    </location>
    <ligand>
        <name>substrate</name>
    </ligand>
</feature>
<dbReference type="EMBL" id="JTDO01000013">
    <property type="protein sequence ID" value="KLT72389.1"/>
    <property type="molecule type" value="Genomic_DNA"/>
</dbReference>
<dbReference type="OrthoDB" id="7066556at2"/>
<evidence type="ECO:0000256" key="2">
    <source>
        <dbReference type="PIRSR" id="PIRSR603564-1"/>
    </source>
</evidence>
<evidence type="ECO:0000259" key="4">
    <source>
        <dbReference type="PROSITE" id="PS51462"/>
    </source>
</evidence>
<dbReference type="Proteomes" id="UP000036027">
    <property type="component" value="Unassembled WGS sequence"/>
</dbReference>
<evidence type="ECO:0000256" key="3">
    <source>
        <dbReference type="PIRSR" id="PIRSR603564-2"/>
    </source>
</evidence>
<dbReference type="STRING" id="1470200.PL75_08310"/>
<name>A0A0J0YQJ1_9NEIS</name>
<evidence type="ECO:0000313" key="6">
    <source>
        <dbReference type="Proteomes" id="UP000036027"/>
    </source>
</evidence>
<dbReference type="PROSITE" id="PS51462">
    <property type="entry name" value="NUDIX"/>
    <property type="match status" value="1"/>
</dbReference>
<dbReference type="GO" id="GO:0019177">
    <property type="term" value="F:dihydroneopterin triphosphate pyrophosphohydrolase activity"/>
    <property type="evidence" value="ECO:0007669"/>
    <property type="project" value="InterPro"/>
</dbReference>
<dbReference type="GO" id="GO:0046872">
    <property type="term" value="F:metal ion binding"/>
    <property type="evidence" value="ECO:0007669"/>
    <property type="project" value="UniProtKB-KW"/>
</dbReference>
<keyword evidence="3" id="KW-0479">Metal-binding</keyword>
<feature type="binding site" evidence="3">
    <location>
        <position position="117"/>
    </location>
    <ligand>
        <name>Mg(2+)</name>
        <dbReference type="ChEBI" id="CHEBI:18420"/>
    </ligand>
</feature>
<dbReference type="CDD" id="cd04664">
    <property type="entry name" value="NUDIX_DHNTPase_like"/>
    <property type="match status" value="1"/>
</dbReference>
<evidence type="ECO:0000256" key="1">
    <source>
        <dbReference type="ARBA" id="ARBA00022801"/>
    </source>
</evidence>
<feature type="domain" description="Nudix hydrolase" evidence="4">
    <location>
        <begin position="7"/>
        <end position="146"/>
    </location>
</feature>